<dbReference type="Pfam" id="PF01899">
    <property type="entry name" value="MNHE"/>
    <property type="match status" value="1"/>
</dbReference>
<dbReference type="OrthoDB" id="9807187at2"/>
<comment type="similarity">
    <text evidence="2">Belongs to the CPA3 antiporters (TC 2.A.63) subunit E family.</text>
</comment>
<keyword evidence="4 7" id="KW-0812">Transmembrane</keyword>
<feature type="transmembrane region" description="Helical" evidence="7">
    <location>
        <begin position="28"/>
        <end position="48"/>
    </location>
</feature>
<dbReference type="Proteomes" id="UP000241829">
    <property type="component" value="Chromosome"/>
</dbReference>
<proteinExistence type="inferred from homology"/>
<dbReference type="KEGG" id="melm:C7H73_10040"/>
<sequence>MIKKLLPAPLVSLGLFIVWLVLNHSTSAGHLLLAALLAVALPLVFASLRPQAVRVRRPLTIVRLCFIVMVDTTESNIAVLRALLRPGPPRHAADFVTIPLELRDPNALAVLAMIVCITPGTSWAELSLDRSLLMLHVLEVQDAQAIVQHVKTRYERPLMEIFES</sequence>
<evidence type="ECO:0000256" key="7">
    <source>
        <dbReference type="SAM" id="Phobius"/>
    </source>
</evidence>
<dbReference type="PANTHER" id="PTHR34584">
    <property type="entry name" value="NA(+)/H(+) ANTIPORTER SUBUNIT E1"/>
    <property type="match status" value="1"/>
</dbReference>
<comment type="subcellular location">
    <subcellularLocation>
        <location evidence="1">Cell membrane</location>
        <topology evidence="1">Multi-pass membrane protein</topology>
    </subcellularLocation>
</comment>
<dbReference type="EMBL" id="CP027792">
    <property type="protein sequence ID" value="AVP57966.1"/>
    <property type="molecule type" value="Genomic_DNA"/>
</dbReference>
<dbReference type="GO" id="GO:0005886">
    <property type="term" value="C:plasma membrane"/>
    <property type="evidence" value="ECO:0007669"/>
    <property type="project" value="UniProtKB-SubCell"/>
</dbReference>
<evidence type="ECO:0000256" key="6">
    <source>
        <dbReference type="ARBA" id="ARBA00023136"/>
    </source>
</evidence>
<dbReference type="RefSeq" id="WP_106846519.1">
    <property type="nucleotide sequence ID" value="NZ_CP027792.1"/>
</dbReference>
<dbReference type="InterPro" id="IPR002758">
    <property type="entry name" value="Cation_antiport_E"/>
</dbReference>
<keyword evidence="6 7" id="KW-0472">Membrane</keyword>
<evidence type="ECO:0000256" key="2">
    <source>
        <dbReference type="ARBA" id="ARBA00006228"/>
    </source>
</evidence>
<feature type="transmembrane region" description="Helical" evidence="7">
    <location>
        <begin position="5"/>
        <end position="22"/>
    </location>
</feature>
<evidence type="ECO:0000256" key="3">
    <source>
        <dbReference type="ARBA" id="ARBA00022475"/>
    </source>
</evidence>
<dbReference type="NCBIfam" id="NF006518">
    <property type="entry name" value="PRK08965.1-2"/>
    <property type="match status" value="1"/>
</dbReference>
<keyword evidence="3" id="KW-1003">Cell membrane</keyword>
<reference evidence="9" key="1">
    <citation type="submission" date="2018-03" db="EMBL/GenBank/DDBJ databases">
        <title>Genome sequencing of Melaminivora sp. strain SC2-7.</title>
        <authorList>
            <person name="Kim S.-J."/>
            <person name="Heo J."/>
            <person name="Ahn J.-H."/>
            <person name="Kwon S.-W."/>
        </authorList>
    </citation>
    <scope>NUCLEOTIDE SEQUENCE [LARGE SCALE GENOMIC DNA]</scope>
    <source>
        <strain evidence="9">SC2-7</strain>
    </source>
</reference>
<keyword evidence="9" id="KW-1185">Reference proteome</keyword>
<evidence type="ECO:0000256" key="4">
    <source>
        <dbReference type="ARBA" id="ARBA00022692"/>
    </source>
</evidence>
<dbReference type="PIRSF" id="PIRSF019239">
    <property type="entry name" value="MrpE"/>
    <property type="match status" value="1"/>
</dbReference>
<organism evidence="8 9">
    <name type="scientific">Pulveribacter suum</name>
    <dbReference type="NCBI Taxonomy" id="2116657"/>
    <lineage>
        <taxon>Bacteria</taxon>
        <taxon>Pseudomonadati</taxon>
        <taxon>Pseudomonadota</taxon>
        <taxon>Betaproteobacteria</taxon>
        <taxon>Burkholderiales</taxon>
        <taxon>Comamonadaceae</taxon>
        <taxon>Pulveribacter</taxon>
    </lineage>
</organism>
<gene>
    <name evidence="8" type="ORF">C7H73_10040</name>
</gene>
<protein>
    <submittedName>
        <fullName evidence="8">Na+/H+ antiporter subunit E</fullName>
    </submittedName>
</protein>
<keyword evidence="5 7" id="KW-1133">Transmembrane helix</keyword>
<evidence type="ECO:0000256" key="5">
    <source>
        <dbReference type="ARBA" id="ARBA00022989"/>
    </source>
</evidence>
<name>A0A2P1NLV6_9BURK</name>
<dbReference type="PANTHER" id="PTHR34584:SF1">
    <property type="entry name" value="NA(+)_H(+) ANTIPORTER SUBUNIT E1"/>
    <property type="match status" value="1"/>
</dbReference>
<dbReference type="GO" id="GO:0008324">
    <property type="term" value="F:monoatomic cation transmembrane transporter activity"/>
    <property type="evidence" value="ECO:0007669"/>
    <property type="project" value="InterPro"/>
</dbReference>
<dbReference type="NCBIfam" id="NF006520">
    <property type="entry name" value="PRK08965.1-4"/>
    <property type="match status" value="1"/>
</dbReference>
<evidence type="ECO:0000313" key="8">
    <source>
        <dbReference type="EMBL" id="AVP57966.1"/>
    </source>
</evidence>
<evidence type="ECO:0000313" key="9">
    <source>
        <dbReference type="Proteomes" id="UP000241829"/>
    </source>
</evidence>
<evidence type="ECO:0000256" key="1">
    <source>
        <dbReference type="ARBA" id="ARBA00004651"/>
    </source>
</evidence>
<dbReference type="AlphaFoldDB" id="A0A2P1NLV6"/>
<accession>A0A2P1NLV6</accession>